<gene>
    <name evidence="3" type="ORF">GCM10010421_04730</name>
</gene>
<organism evidence="3 4">
    <name type="scientific">Streptomyces glaucus</name>
    <dbReference type="NCBI Taxonomy" id="284029"/>
    <lineage>
        <taxon>Bacteria</taxon>
        <taxon>Bacillati</taxon>
        <taxon>Actinomycetota</taxon>
        <taxon>Actinomycetes</taxon>
        <taxon>Kitasatosporales</taxon>
        <taxon>Streptomycetaceae</taxon>
        <taxon>Streptomyces</taxon>
    </lineage>
</organism>
<dbReference type="Proteomes" id="UP001500460">
    <property type="component" value="Unassembled WGS sequence"/>
</dbReference>
<sequence>MQSEPAIENRAAARGRRRKRGNESAEGPVFVDNSGRRAKLLRRIGLLVGAVCAGYALVLGLAFMGIGTSLNPSSLLPFGGARDGAVPGGGMQPQGGIAPTGAPPTGAVPSSAPTAVSSATPN</sequence>
<proteinExistence type="predicted"/>
<keyword evidence="2" id="KW-0472">Membrane</keyword>
<feature type="transmembrane region" description="Helical" evidence="2">
    <location>
        <begin position="44"/>
        <end position="66"/>
    </location>
</feature>
<evidence type="ECO:0000256" key="2">
    <source>
        <dbReference type="SAM" id="Phobius"/>
    </source>
</evidence>
<evidence type="ECO:0000313" key="4">
    <source>
        <dbReference type="Proteomes" id="UP001500460"/>
    </source>
</evidence>
<feature type="region of interest" description="Disordered" evidence="1">
    <location>
        <begin position="86"/>
        <end position="122"/>
    </location>
</feature>
<feature type="region of interest" description="Disordered" evidence="1">
    <location>
        <begin position="1"/>
        <end position="29"/>
    </location>
</feature>
<keyword evidence="2" id="KW-1133">Transmembrane helix</keyword>
<feature type="compositionally biased region" description="Low complexity" evidence="1">
    <location>
        <begin position="94"/>
        <end position="122"/>
    </location>
</feature>
<keyword evidence="2" id="KW-0812">Transmembrane</keyword>
<evidence type="ECO:0000313" key="3">
    <source>
        <dbReference type="EMBL" id="GAA2421975.1"/>
    </source>
</evidence>
<name>A0ABN3J606_9ACTN</name>
<dbReference type="EMBL" id="BAAATK010000002">
    <property type="protein sequence ID" value="GAA2421975.1"/>
    <property type="molecule type" value="Genomic_DNA"/>
</dbReference>
<comment type="caution">
    <text evidence="3">The sequence shown here is derived from an EMBL/GenBank/DDBJ whole genome shotgun (WGS) entry which is preliminary data.</text>
</comment>
<evidence type="ECO:0008006" key="5">
    <source>
        <dbReference type="Google" id="ProtNLM"/>
    </source>
</evidence>
<reference evidence="3 4" key="1">
    <citation type="journal article" date="2019" name="Int. J. Syst. Evol. Microbiol.">
        <title>The Global Catalogue of Microorganisms (GCM) 10K type strain sequencing project: providing services to taxonomists for standard genome sequencing and annotation.</title>
        <authorList>
            <consortium name="The Broad Institute Genomics Platform"/>
            <consortium name="The Broad Institute Genome Sequencing Center for Infectious Disease"/>
            <person name="Wu L."/>
            <person name="Ma J."/>
        </authorList>
    </citation>
    <scope>NUCLEOTIDE SEQUENCE [LARGE SCALE GENOMIC DNA]</scope>
    <source>
        <strain evidence="3 4">JCM 6922</strain>
    </source>
</reference>
<keyword evidence="4" id="KW-1185">Reference proteome</keyword>
<accession>A0ABN3J606</accession>
<evidence type="ECO:0000256" key="1">
    <source>
        <dbReference type="SAM" id="MobiDB-lite"/>
    </source>
</evidence>
<protein>
    <recommendedName>
        <fullName evidence="5">Secreted protein</fullName>
    </recommendedName>
</protein>